<sequence length="192" mass="21605">METEDSFEIKKDFIVNPDGSINVEDIFIPPPPVPALTYDATKERLIITELIVRDFKSYAGEHIIGPFNKNFSCIVGPNGSGKSNVIDSLLFVFGYRAQKIRSKKVSVLIHNSHKYPDLQSCSVTVNFATIKDQGHDFVILPGSKFSVSRTGYKDNSSTYEVNGKRAQYKDVAALLKRYGIDLDYNRFMILQV</sequence>
<dbReference type="STRING" id="407821.A0A087ULK7"/>
<dbReference type="EMBL" id="KK120420">
    <property type="protein sequence ID" value="KFM78246.1"/>
    <property type="molecule type" value="Genomic_DNA"/>
</dbReference>
<evidence type="ECO:0000259" key="5">
    <source>
        <dbReference type="Pfam" id="PF02463"/>
    </source>
</evidence>
<evidence type="ECO:0000256" key="2">
    <source>
        <dbReference type="ARBA" id="ARBA00022741"/>
    </source>
</evidence>
<dbReference type="InterPro" id="IPR027417">
    <property type="entry name" value="P-loop_NTPase"/>
</dbReference>
<feature type="non-terminal residue" evidence="6">
    <location>
        <position position="192"/>
    </location>
</feature>
<dbReference type="GO" id="GO:0000796">
    <property type="term" value="C:condensin complex"/>
    <property type="evidence" value="ECO:0007669"/>
    <property type="project" value="TreeGrafter"/>
</dbReference>
<keyword evidence="3" id="KW-0067">ATP-binding</keyword>
<accession>A0A087ULK7</accession>
<evidence type="ECO:0000256" key="1">
    <source>
        <dbReference type="ARBA" id="ARBA00004123"/>
    </source>
</evidence>
<protein>
    <submittedName>
        <fullName evidence="6">Structural maintenance of chromosomes protein 4</fullName>
    </submittedName>
</protein>
<keyword evidence="2" id="KW-0547">Nucleotide-binding</keyword>
<organism evidence="6 7">
    <name type="scientific">Stegodyphus mimosarum</name>
    <name type="common">African social velvet spider</name>
    <dbReference type="NCBI Taxonomy" id="407821"/>
    <lineage>
        <taxon>Eukaryota</taxon>
        <taxon>Metazoa</taxon>
        <taxon>Ecdysozoa</taxon>
        <taxon>Arthropoda</taxon>
        <taxon>Chelicerata</taxon>
        <taxon>Arachnida</taxon>
        <taxon>Araneae</taxon>
        <taxon>Araneomorphae</taxon>
        <taxon>Entelegynae</taxon>
        <taxon>Eresoidea</taxon>
        <taxon>Eresidae</taxon>
        <taxon>Stegodyphus</taxon>
    </lineage>
</organism>
<reference evidence="6 7" key="1">
    <citation type="submission" date="2013-11" db="EMBL/GenBank/DDBJ databases">
        <title>Genome sequencing of Stegodyphus mimosarum.</title>
        <authorList>
            <person name="Bechsgaard J."/>
        </authorList>
    </citation>
    <scope>NUCLEOTIDE SEQUENCE [LARGE SCALE GENOMIC DNA]</scope>
</reference>
<dbReference type="Gene3D" id="3.40.50.300">
    <property type="entry name" value="P-loop containing nucleotide triphosphate hydrolases"/>
    <property type="match status" value="1"/>
</dbReference>
<name>A0A087ULK7_STEMI</name>
<dbReference type="PANTHER" id="PTHR18937:SF172">
    <property type="entry name" value="STRUCTURAL MAINTENANCE OF CHROMOSOMES PROTEIN"/>
    <property type="match status" value="1"/>
</dbReference>
<dbReference type="AlphaFoldDB" id="A0A087ULK7"/>
<evidence type="ECO:0000313" key="7">
    <source>
        <dbReference type="Proteomes" id="UP000054359"/>
    </source>
</evidence>
<dbReference type="InterPro" id="IPR003395">
    <property type="entry name" value="RecF/RecN/SMC_N"/>
</dbReference>
<dbReference type="GO" id="GO:0005634">
    <property type="term" value="C:nucleus"/>
    <property type="evidence" value="ECO:0007669"/>
    <property type="project" value="UniProtKB-SubCell"/>
</dbReference>
<dbReference type="OMA" id="NINSCCV"/>
<gene>
    <name evidence="6" type="ORF">X975_21893</name>
</gene>
<evidence type="ECO:0000313" key="6">
    <source>
        <dbReference type="EMBL" id="KFM78246.1"/>
    </source>
</evidence>
<feature type="domain" description="RecF/RecN/SMC N-terminal" evidence="5">
    <location>
        <begin position="47"/>
        <end position="182"/>
    </location>
</feature>
<proteinExistence type="predicted"/>
<dbReference type="SUPFAM" id="SSF52540">
    <property type="entry name" value="P-loop containing nucleoside triphosphate hydrolases"/>
    <property type="match status" value="1"/>
</dbReference>
<evidence type="ECO:0000256" key="4">
    <source>
        <dbReference type="ARBA" id="ARBA00023242"/>
    </source>
</evidence>
<evidence type="ECO:0000256" key="3">
    <source>
        <dbReference type="ARBA" id="ARBA00022840"/>
    </source>
</evidence>
<dbReference type="Pfam" id="PF02463">
    <property type="entry name" value="SMC_N"/>
    <property type="match status" value="1"/>
</dbReference>
<dbReference type="GO" id="GO:0007076">
    <property type="term" value="P:mitotic chromosome condensation"/>
    <property type="evidence" value="ECO:0007669"/>
    <property type="project" value="TreeGrafter"/>
</dbReference>
<dbReference type="OrthoDB" id="5575062at2759"/>
<comment type="subcellular location">
    <subcellularLocation>
        <location evidence="1">Nucleus</location>
    </subcellularLocation>
</comment>
<dbReference type="PANTHER" id="PTHR18937">
    <property type="entry name" value="STRUCTURAL MAINTENANCE OF CHROMOSOMES SMC FAMILY MEMBER"/>
    <property type="match status" value="1"/>
</dbReference>
<keyword evidence="4" id="KW-0539">Nucleus</keyword>
<dbReference type="GO" id="GO:0005524">
    <property type="term" value="F:ATP binding"/>
    <property type="evidence" value="ECO:0007669"/>
    <property type="project" value="UniProtKB-KW"/>
</dbReference>
<keyword evidence="7" id="KW-1185">Reference proteome</keyword>
<dbReference type="Proteomes" id="UP000054359">
    <property type="component" value="Unassembled WGS sequence"/>
</dbReference>